<name>A0A9Q1FG13_SYNKA</name>
<protein>
    <submittedName>
        <fullName evidence="1">Uncharacterized protein</fullName>
    </submittedName>
</protein>
<accession>A0A9Q1FG13</accession>
<evidence type="ECO:0000313" key="2">
    <source>
        <dbReference type="Proteomes" id="UP001152622"/>
    </source>
</evidence>
<comment type="caution">
    <text evidence="1">The sequence shown here is derived from an EMBL/GenBank/DDBJ whole genome shotgun (WGS) entry which is preliminary data.</text>
</comment>
<gene>
    <name evidence="1" type="ORF">SKAU_G00203780</name>
</gene>
<sequence length="105" mass="11369">MRWGGEGDMWWRNSGRARERRYSSPLPTAPLGTLVQQPKIAGEPFASFYSSCRPRSGAGDGEALPVLAVACGGGVRRCACQRLVSAAACRCKPENELCPGERHFT</sequence>
<dbReference type="AlphaFoldDB" id="A0A9Q1FG13"/>
<dbReference type="EMBL" id="JAINUF010000006">
    <property type="protein sequence ID" value="KAJ8357584.1"/>
    <property type="molecule type" value="Genomic_DNA"/>
</dbReference>
<proteinExistence type="predicted"/>
<evidence type="ECO:0000313" key="1">
    <source>
        <dbReference type="EMBL" id="KAJ8357584.1"/>
    </source>
</evidence>
<reference evidence="1" key="1">
    <citation type="journal article" date="2023" name="Science">
        <title>Genome structures resolve the early diversification of teleost fishes.</title>
        <authorList>
            <person name="Parey E."/>
            <person name="Louis A."/>
            <person name="Montfort J."/>
            <person name="Bouchez O."/>
            <person name="Roques C."/>
            <person name="Iampietro C."/>
            <person name="Lluch J."/>
            <person name="Castinel A."/>
            <person name="Donnadieu C."/>
            <person name="Desvignes T."/>
            <person name="Floi Bucao C."/>
            <person name="Jouanno E."/>
            <person name="Wen M."/>
            <person name="Mejri S."/>
            <person name="Dirks R."/>
            <person name="Jansen H."/>
            <person name="Henkel C."/>
            <person name="Chen W.J."/>
            <person name="Zahm M."/>
            <person name="Cabau C."/>
            <person name="Klopp C."/>
            <person name="Thompson A.W."/>
            <person name="Robinson-Rechavi M."/>
            <person name="Braasch I."/>
            <person name="Lecointre G."/>
            <person name="Bobe J."/>
            <person name="Postlethwait J.H."/>
            <person name="Berthelot C."/>
            <person name="Roest Crollius H."/>
            <person name="Guiguen Y."/>
        </authorList>
    </citation>
    <scope>NUCLEOTIDE SEQUENCE</scope>
    <source>
        <strain evidence="1">WJC10195</strain>
    </source>
</reference>
<dbReference type="Proteomes" id="UP001152622">
    <property type="component" value="Chromosome 6"/>
</dbReference>
<keyword evidence="2" id="KW-1185">Reference proteome</keyword>
<organism evidence="1 2">
    <name type="scientific">Synaphobranchus kaupii</name>
    <name type="common">Kaup's arrowtooth eel</name>
    <dbReference type="NCBI Taxonomy" id="118154"/>
    <lineage>
        <taxon>Eukaryota</taxon>
        <taxon>Metazoa</taxon>
        <taxon>Chordata</taxon>
        <taxon>Craniata</taxon>
        <taxon>Vertebrata</taxon>
        <taxon>Euteleostomi</taxon>
        <taxon>Actinopterygii</taxon>
        <taxon>Neopterygii</taxon>
        <taxon>Teleostei</taxon>
        <taxon>Anguilliformes</taxon>
        <taxon>Synaphobranchidae</taxon>
        <taxon>Synaphobranchus</taxon>
    </lineage>
</organism>